<dbReference type="Proteomes" id="UP000594603">
    <property type="component" value="Plasmid p1"/>
</dbReference>
<geneLocation type="plasmid" evidence="1 2">
    <name>p1</name>
</geneLocation>
<protein>
    <submittedName>
        <fullName evidence="1">Uncharacterized protein</fullName>
    </submittedName>
</protein>
<keyword evidence="2" id="KW-1185">Reference proteome</keyword>
<name>A0ACD1BGS5_9CLOT</name>
<dbReference type="EMBL" id="CP051755">
    <property type="protein sequence ID" value="QPJ86625.1"/>
    <property type="molecule type" value="Genomic_DNA"/>
</dbReference>
<accession>A0ACD1BGS5</accession>
<evidence type="ECO:0000313" key="1">
    <source>
        <dbReference type="EMBL" id="QPJ86625.1"/>
    </source>
</evidence>
<evidence type="ECO:0000313" key="2">
    <source>
        <dbReference type="Proteomes" id="UP000594603"/>
    </source>
</evidence>
<proteinExistence type="predicted"/>
<sequence length="239" mass="28015">MRRSNKTRRFNTGKSIVLLILILVLFLLITGILIIGIDKIQGNDHEEYMKNYDHDVMRFDLYLNQGQYEFIPNENFWNRVHLYDDEKNEIDKQSIIISLQDSNLKFSEYVLTKNAEYMKVNINDINGWIKWTIPTLDEDSKVFIRSFISKSDNDNSIEVFPFNDDNFILIYTSEGAKILDLNNKKINWSGGGYYESVKVDIYSDTISCKGDLSSKTYYFNKYGEELDKNLKVIDTNVIN</sequence>
<gene>
    <name evidence="1" type="ORF">HH195_11700</name>
</gene>
<organism evidence="1 2">
    <name type="scientific">Candidatus Sarcina troglodytae</name>
    <dbReference type="NCBI Taxonomy" id="2726954"/>
    <lineage>
        <taxon>Bacteria</taxon>
        <taxon>Bacillati</taxon>
        <taxon>Bacillota</taxon>
        <taxon>Clostridia</taxon>
        <taxon>Eubacteriales</taxon>
        <taxon>Clostridiaceae</taxon>
        <taxon>Sarcina</taxon>
    </lineage>
</organism>
<keyword evidence="1" id="KW-0614">Plasmid</keyword>
<reference evidence="1" key="1">
    <citation type="submission" date="2020-04" db="EMBL/GenBank/DDBJ databases">
        <title>A novel bacterium ('Candidatus Sarcina troglodytae' sp. nov.) linked to a protracted, uniformly lethal epizootic among sanctuary western chimpanzees (Pan troglodytes verus) in Sierra Leone.</title>
        <authorList>
            <person name="Owens L.A."/>
            <person name="Colitti B."/>
            <person name="Hirji I."/>
            <person name="Pizaro A."/>
            <person name="Jaffe J.E."/>
            <person name="Moittie S."/>
            <person name="Bishop-Lilly K.A."/>
            <person name="Estrella L.A."/>
            <person name="Voegtly L.J."/>
            <person name="Kuhn J.H."/>
            <person name="Suen G."/>
            <person name="Deblois C.L."/>
            <person name="Dunn C."/>
            <person name="Juan-Salles C."/>
            <person name="Goldberg T.L."/>
        </authorList>
    </citation>
    <scope>NUCLEOTIDE SEQUENCE</scope>
    <source>
        <strain evidence="1">JB2</strain>
    </source>
</reference>